<dbReference type="InterPro" id="IPR005225">
    <property type="entry name" value="Small_GTP-bd"/>
</dbReference>
<organism evidence="7 8">
    <name type="scientific">Amphibacillus xylanus (strain ATCC 51415 / DSM 6626 / JCM 7361 / LMG 17667 / NBRC 15112 / Ep01)</name>
    <dbReference type="NCBI Taxonomy" id="698758"/>
    <lineage>
        <taxon>Bacteria</taxon>
        <taxon>Bacillati</taxon>
        <taxon>Bacillota</taxon>
        <taxon>Bacilli</taxon>
        <taxon>Bacillales</taxon>
        <taxon>Bacillaceae</taxon>
        <taxon>Amphibacillus</taxon>
    </lineage>
</organism>
<dbReference type="OrthoDB" id="9804431at2"/>
<name>K0IXS7_AMPXN</name>
<evidence type="ECO:0000256" key="1">
    <source>
        <dbReference type="ARBA" id="ARBA00003987"/>
    </source>
</evidence>
<dbReference type="GO" id="GO:0032790">
    <property type="term" value="P:ribosome disassembly"/>
    <property type="evidence" value="ECO:0007669"/>
    <property type="project" value="TreeGrafter"/>
</dbReference>
<proteinExistence type="predicted"/>
<evidence type="ECO:0000256" key="3">
    <source>
        <dbReference type="ARBA" id="ARBA00022917"/>
    </source>
</evidence>
<dbReference type="SMART" id="SM00889">
    <property type="entry name" value="EFG_IV"/>
    <property type="match status" value="1"/>
</dbReference>
<dbReference type="PRINTS" id="PR00315">
    <property type="entry name" value="ELONGATNFCT"/>
</dbReference>
<dbReference type="InterPro" id="IPR000640">
    <property type="entry name" value="EFG_V-like"/>
</dbReference>
<keyword evidence="5" id="KW-0046">Antibiotic resistance</keyword>
<dbReference type="AlphaFoldDB" id="K0IXS7"/>
<dbReference type="Gene3D" id="2.40.30.10">
    <property type="entry name" value="Translation factors"/>
    <property type="match status" value="1"/>
</dbReference>
<dbReference type="InterPro" id="IPR000795">
    <property type="entry name" value="T_Tr_GTP-bd_dom"/>
</dbReference>
<feature type="domain" description="Tr-type G" evidence="6">
    <location>
        <begin position="1"/>
        <end position="234"/>
    </location>
</feature>
<evidence type="ECO:0000313" key="7">
    <source>
        <dbReference type="EMBL" id="BAM47204.1"/>
    </source>
</evidence>
<dbReference type="PANTHER" id="PTHR43261">
    <property type="entry name" value="TRANSLATION ELONGATION FACTOR G-RELATED"/>
    <property type="match status" value="1"/>
</dbReference>
<dbReference type="PANTHER" id="PTHR43261:SF6">
    <property type="entry name" value="ELONGATION FACTOR G-LIKE PROTEIN"/>
    <property type="match status" value="1"/>
</dbReference>
<evidence type="ECO:0000256" key="2">
    <source>
        <dbReference type="ARBA" id="ARBA00022741"/>
    </source>
</evidence>
<dbReference type="InterPro" id="IPR035647">
    <property type="entry name" value="EFG_III/V"/>
</dbReference>
<dbReference type="Gene3D" id="3.30.70.240">
    <property type="match status" value="1"/>
</dbReference>
<evidence type="ECO:0000313" key="8">
    <source>
        <dbReference type="Proteomes" id="UP000006294"/>
    </source>
</evidence>
<dbReference type="CDD" id="cd03711">
    <property type="entry name" value="Tet_C"/>
    <property type="match status" value="1"/>
</dbReference>
<dbReference type="GO" id="GO:0006412">
    <property type="term" value="P:translation"/>
    <property type="evidence" value="ECO:0007669"/>
    <property type="project" value="UniProtKB-KW"/>
</dbReference>
<evidence type="ECO:0000256" key="5">
    <source>
        <dbReference type="ARBA" id="ARBA00023251"/>
    </source>
</evidence>
<dbReference type="GO" id="GO:0003924">
    <property type="term" value="F:GTPase activity"/>
    <property type="evidence" value="ECO:0007669"/>
    <property type="project" value="InterPro"/>
</dbReference>
<dbReference type="SMART" id="SM00838">
    <property type="entry name" value="EFG_C"/>
    <property type="match status" value="1"/>
</dbReference>
<dbReference type="PROSITE" id="PS51722">
    <property type="entry name" value="G_TR_2"/>
    <property type="match status" value="1"/>
</dbReference>
<dbReference type="PATRIC" id="fig|698758.3.peg.1068"/>
<dbReference type="EMBL" id="AP012050">
    <property type="protein sequence ID" value="BAM47204.1"/>
    <property type="molecule type" value="Genomic_DNA"/>
</dbReference>
<dbReference type="InterPro" id="IPR009000">
    <property type="entry name" value="Transl_B-barrel_sf"/>
</dbReference>
<dbReference type="SUPFAM" id="SSF54980">
    <property type="entry name" value="EF-G C-terminal domain-like"/>
    <property type="match status" value="2"/>
</dbReference>
<keyword evidence="2" id="KW-0547">Nucleotide-binding</keyword>
<gene>
    <name evidence="7" type="ordered locus">AXY_10720</name>
</gene>
<dbReference type="Gene3D" id="3.30.70.870">
    <property type="entry name" value="Elongation Factor G (Translational Gtpase), domain 3"/>
    <property type="match status" value="1"/>
</dbReference>
<sequence length="654" mass="74671">MNKTIGILAHVDAGKTTFSEQLLYHTNSIKERGRVDHQNAFLDNHEIERERGITVFSDQARFKFGNSVYYLIDTPGHIDFSPEMERAIQVLDYAIILISAIEGIEGHTETVWKLLKKHNIPTFFFINKTDRQGADIERVLSDIKSHFTTDACDITSSFQQEEMTESLIEFLAERDETLLETYLNNGYDKQLWLDSFKNMINENKVFPVGSGSALQDIGIKEFFTKFDQLTETNYDNHAPFSGYVYKIRYDQNNTRITYIKILSGSLRVRDQLNFGDSNHLIQEKITQMRIYHGETFEQIDEAEAGQIVALIGLSTPKIGDCVGELKQTSTFEMVPILKSKVNFDSSIPTKDMLACFRILEAEDPSLQVVWEEKFQQINIHVMGKIQLEVLEKIVEERFNYQISFEKPEIIYQETINTTVTGYGHFEPWKHYAEVHLKIEPAKRGSGITFENLCHPNDLSIGNQNLIRKHIFERHHHGILTGSTLTDVKISLLTGRAHNQHTKGGDFREATFRALRQGLEQAENVLLEPYYDFTIKVDLDKIGRVMADIQQAHGTFSPAETVGDKAILTGSVPVATFIDYQQIFMSYTHGKGILILKYGGYDLCHNSEEVIQRINYQKDADPEYSSSSIFVAKGGKTNVIPWYEAKAAMHALSKN</sequence>
<dbReference type="SUPFAM" id="SSF52540">
    <property type="entry name" value="P-loop containing nucleoside triphosphate hydrolases"/>
    <property type="match status" value="1"/>
</dbReference>
<dbReference type="InterPro" id="IPR020568">
    <property type="entry name" value="Ribosomal_Su5_D2-typ_SF"/>
</dbReference>
<dbReference type="STRING" id="698758.AXY_10720"/>
<comment type="function">
    <text evidence="1">Abolishes the inhibitory effect of tetracyclin on protein synthesis by a non-covalent modification of the ribosomes.</text>
</comment>
<dbReference type="Gene3D" id="3.40.50.300">
    <property type="entry name" value="P-loop containing nucleotide triphosphate hydrolases"/>
    <property type="match status" value="1"/>
</dbReference>
<dbReference type="GO" id="GO:0005525">
    <property type="term" value="F:GTP binding"/>
    <property type="evidence" value="ECO:0007669"/>
    <property type="project" value="UniProtKB-KW"/>
</dbReference>
<accession>K0IXS7</accession>
<keyword evidence="4" id="KW-0342">GTP-binding</keyword>
<dbReference type="Pfam" id="PF00009">
    <property type="entry name" value="GTP_EFTU"/>
    <property type="match status" value="1"/>
</dbReference>
<dbReference type="Proteomes" id="UP000006294">
    <property type="component" value="Chromosome"/>
</dbReference>
<protein>
    <submittedName>
        <fullName evidence="7">Putative tetracycline resistant protein</fullName>
    </submittedName>
</protein>
<dbReference type="InterPro" id="IPR035650">
    <property type="entry name" value="Tet_C"/>
</dbReference>
<dbReference type="PRINTS" id="PR01037">
    <property type="entry name" value="TCRTETOQM"/>
</dbReference>
<evidence type="ECO:0000256" key="4">
    <source>
        <dbReference type="ARBA" id="ARBA00023134"/>
    </source>
</evidence>
<dbReference type="InterPro" id="IPR005517">
    <property type="entry name" value="Transl_elong_EFG/EF2_IV"/>
</dbReference>
<dbReference type="Pfam" id="PF00679">
    <property type="entry name" value="EFG_C"/>
    <property type="match status" value="1"/>
</dbReference>
<reference evidence="7 8" key="1">
    <citation type="submission" date="2011-01" db="EMBL/GenBank/DDBJ databases">
        <title>Whole genome sequence of Amphibacillus xylinus NBRC 15112.</title>
        <authorList>
            <person name="Nakazawa H."/>
            <person name="Katano Y."/>
            <person name="Nakamura S."/>
            <person name="Sasagawa M."/>
            <person name="Fukada J."/>
            <person name="Arai T."/>
            <person name="Sasakura N."/>
            <person name="Mochizuki D."/>
            <person name="Hosoyama A."/>
            <person name="Harada K."/>
            <person name="Horikawa H."/>
            <person name="Kato Y."/>
            <person name="Harada T."/>
            <person name="Sasaki K."/>
            <person name="Sekiguchi M."/>
            <person name="Hodoyama M."/>
            <person name="Nishiko R."/>
            <person name="Narita H."/>
            <person name="Hanamaki A."/>
            <person name="Hata C."/>
            <person name="Konno Y."/>
            <person name="Niimura Y."/>
            <person name="Yamazaki S."/>
            <person name="Fujita N."/>
        </authorList>
    </citation>
    <scope>NUCLEOTIDE SEQUENCE [LARGE SCALE GENOMIC DNA]</scope>
    <source>
        <strain evidence="8">ATCC 51415 / DSM 6626 / JCM 7361 / LMG 17667 / NBRC 15112 / Ep01</strain>
    </source>
</reference>
<dbReference type="GO" id="GO:0046677">
    <property type="term" value="P:response to antibiotic"/>
    <property type="evidence" value="ECO:0007669"/>
    <property type="project" value="UniProtKB-KW"/>
</dbReference>
<dbReference type="Pfam" id="PF22042">
    <property type="entry name" value="EF-G_D2"/>
    <property type="match status" value="1"/>
</dbReference>
<dbReference type="SUPFAM" id="SSF50447">
    <property type="entry name" value="Translation proteins"/>
    <property type="match status" value="1"/>
</dbReference>
<dbReference type="SUPFAM" id="SSF54211">
    <property type="entry name" value="Ribosomal protein S5 domain 2-like"/>
    <property type="match status" value="1"/>
</dbReference>
<dbReference type="Gene3D" id="3.30.230.10">
    <property type="match status" value="1"/>
</dbReference>
<dbReference type="InterPro" id="IPR053905">
    <property type="entry name" value="EF-G-like_DII"/>
</dbReference>
<dbReference type="Pfam" id="PF03764">
    <property type="entry name" value="EFG_IV"/>
    <property type="match status" value="1"/>
</dbReference>
<dbReference type="NCBIfam" id="TIGR00231">
    <property type="entry name" value="small_GTP"/>
    <property type="match status" value="1"/>
</dbReference>
<dbReference type="KEGG" id="axl:AXY_10720"/>
<keyword evidence="8" id="KW-1185">Reference proteome</keyword>
<dbReference type="InterPro" id="IPR014721">
    <property type="entry name" value="Ribsml_uS5_D2-typ_fold_subgr"/>
</dbReference>
<dbReference type="HOGENOM" id="CLU_002794_5_1_9"/>
<keyword evidence="3" id="KW-0648">Protein biosynthesis</keyword>
<dbReference type="RefSeq" id="WP_015009809.1">
    <property type="nucleotide sequence ID" value="NC_018704.1"/>
</dbReference>
<dbReference type="eggNOG" id="COG0480">
    <property type="taxonomic scope" value="Bacteria"/>
</dbReference>
<dbReference type="InterPro" id="IPR027417">
    <property type="entry name" value="P-loop_NTPase"/>
</dbReference>
<evidence type="ECO:0000259" key="6">
    <source>
        <dbReference type="PROSITE" id="PS51722"/>
    </source>
</evidence>